<evidence type="ECO:0000256" key="1">
    <source>
        <dbReference type="SAM" id="MobiDB-lite"/>
    </source>
</evidence>
<dbReference type="AlphaFoldDB" id="A0A4P6JQW0"/>
<dbReference type="Proteomes" id="UP000290365">
    <property type="component" value="Chromosome"/>
</dbReference>
<keyword evidence="3" id="KW-1185">Reference proteome</keyword>
<sequence length="402" mass="44080">MAVKQGDGNAPREADQRRACAKRRKNAAPDSLLSGNQAATAGAGMGNHAHVSAHCPLFALTLPALGSCTSWEDLPGMHRIGTLKRERDVMESMTLPPLRALEECRGNPLILYVAPLEKMCVRVLYECLRTLGKQERLDVVLATNGGTITTAHQVARLLREYAHHLTILVPYHALSAGTLLCLSADELVLGPMSALGPIDAHIGAAGFPPPDAPTLISAQDVRAFREMAEQWFGVVREEDRLQILALVAQRIFPTSLSAFYRSDQLTRQIANELLAYQLPDVDTSIRQHIVDRLAGGYFAHDYVISRHEARSLGLRVRFASQQEEALLWEVLQASRPSPCDSPTHLEGETTGVIASSSFSARLLPRWVDVPAARHKTVREGESTERTLEVHWDMEGKGDGDGL</sequence>
<dbReference type="OrthoDB" id="9806253at2"/>
<dbReference type="Gene3D" id="3.90.226.10">
    <property type="entry name" value="2-enoyl-CoA Hydratase, Chain A, domain 1"/>
    <property type="match status" value="1"/>
</dbReference>
<dbReference type="InterPro" id="IPR029045">
    <property type="entry name" value="ClpP/crotonase-like_dom_sf"/>
</dbReference>
<organism evidence="2 3">
    <name type="scientific">Ktedonosporobacter rubrisoli</name>
    <dbReference type="NCBI Taxonomy" id="2509675"/>
    <lineage>
        <taxon>Bacteria</taxon>
        <taxon>Bacillati</taxon>
        <taxon>Chloroflexota</taxon>
        <taxon>Ktedonobacteria</taxon>
        <taxon>Ktedonobacterales</taxon>
        <taxon>Ktedonosporobacteraceae</taxon>
        <taxon>Ktedonosporobacter</taxon>
    </lineage>
</organism>
<reference evidence="2 3" key="1">
    <citation type="submission" date="2019-01" db="EMBL/GenBank/DDBJ databases">
        <title>Ktedonosporobacter rubrisoli SCAWS-G2.</title>
        <authorList>
            <person name="Huang Y."/>
            <person name="Yan B."/>
        </authorList>
    </citation>
    <scope>NUCLEOTIDE SEQUENCE [LARGE SCALE GENOMIC DNA]</scope>
    <source>
        <strain evidence="2 3">SCAWS-G2</strain>
    </source>
</reference>
<evidence type="ECO:0000313" key="2">
    <source>
        <dbReference type="EMBL" id="QBD77552.1"/>
    </source>
</evidence>
<evidence type="ECO:0008006" key="4">
    <source>
        <dbReference type="Google" id="ProtNLM"/>
    </source>
</evidence>
<feature type="region of interest" description="Disordered" evidence="1">
    <location>
        <begin position="1"/>
        <end position="35"/>
    </location>
</feature>
<dbReference type="Pfam" id="PF01972">
    <property type="entry name" value="SDH_protease"/>
    <property type="match status" value="1"/>
</dbReference>
<dbReference type="PANTHER" id="PTHR35984">
    <property type="entry name" value="PERIPLASMIC SERINE PROTEASE"/>
    <property type="match status" value="1"/>
</dbReference>
<dbReference type="GO" id="GO:0016020">
    <property type="term" value="C:membrane"/>
    <property type="evidence" value="ECO:0007669"/>
    <property type="project" value="InterPro"/>
</dbReference>
<proteinExistence type="predicted"/>
<gene>
    <name evidence="2" type="ORF">EPA93_16765</name>
</gene>
<name>A0A4P6JQW0_KTERU</name>
<dbReference type="SUPFAM" id="SSF52096">
    <property type="entry name" value="ClpP/crotonase"/>
    <property type="match status" value="1"/>
</dbReference>
<protein>
    <recommendedName>
        <fullName evidence="4">Serine protease</fullName>
    </recommendedName>
</protein>
<accession>A0A4P6JQW0</accession>
<dbReference type="PANTHER" id="PTHR35984:SF1">
    <property type="entry name" value="PERIPLASMIC SERINE PROTEASE"/>
    <property type="match status" value="1"/>
</dbReference>
<dbReference type="KEGG" id="kbs:EPA93_16765"/>
<dbReference type="InterPro" id="IPR002825">
    <property type="entry name" value="Pept_S49_ser-pept_pro"/>
</dbReference>
<dbReference type="EMBL" id="CP035758">
    <property type="protein sequence ID" value="QBD77552.1"/>
    <property type="molecule type" value="Genomic_DNA"/>
</dbReference>
<evidence type="ECO:0000313" key="3">
    <source>
        <dbReference type="Proteomes" id="UP000290365"/>
    </source>
</evidence>